<name>K0S2E5_THAOC</name>
<gene>
    <name evidence="2" type="ORF">THAOC_19498</name>
</gene>
<sequence>MSAIIMSDECEDADLQTALIKADELIKTLLQELDSKKEIIQSKNDIIATLEAKLVDQSVELASCKTEIDTLAEVSDFDSSLRLSSFSAGSDLKLDVDWGTLVESSDHSVDLSLEGEGVEGSNALELICQSNQTLSPNSPKHRPPLFRWSIGSSTRSIDDCPDKSSRSDAADDDMSSSDFNASNRCMAPSSGFLGIRFKSNTRQDVAMPPSSHERNKAQTRTTKNEKRRRPSRRPITEQSKSSRSFIAGVCFPETEEDAEHYNPFSILALLPYLMALYLPRNKSNVHLKLSKQTTENMDEE</sequence>
<feature type="region of interest" description="Disordered" evidence="1">
    <location>
        <begin position="200"/>
        <end position="240"/>
    </location>
</feature>
<protein>
    <submittedName>
        <fullName evidence="2">Uncharacterized protein</fullName>
    </submittedName>
</protein>
<dbReference type="EMBL" id="AGNL01021403">
    <property type="protein sequence ID" value="EJK60193.1"/>
    <property type="molecule type" value="Genomic_DNA"/>
</dbReference>
<comment type="caution">
    <text evidence="2">The sequence shown here is derived from an EMBL/GenBank/DDBJ whole genome shotgun (WGS) entry which is preliminary data.</text>
</comment>
<proteinExistence type="predicted"/>
<dbReference type="AlphaFoldDB" id="K0S2E5"/>
<evidence type="ECO:0000313" key="3">
    <source>
        <dbReference type="Proteomes" id="UP000266841"/>
    </source>
</evidence>
<reference evidence="2 3" key="1">
    <citation type="journal article" date="2012" name="Genome Biol.">
        <title>Genome and low-iron response of an oceanic diatom adapted to chronic iron limitation.</title>
        <authorList>
            <person name="Lommer M."/>
            <person name="Specht M."/>
            <person name="Roy A.S."/>
            <person name="Kraemer L."/>
            <person name="Andreson R."/>
            <person name="Gutowska M.A."/>
            <person name="Wolf J."/>
            <person name="Bergner S.V."/>
            <person name="Schilhabel M.B."/>
            <person name="Klostermeier U.C."/>
            <person name="Beiko R.G."/>
            <person name="Rosenstiel P."/>
            <person name="Hippler M."/>
            <person name="Laroche J."/>
        </authorList>
    </citation>
    <scope>NUCLEOTIDE SEQUENCE [LARGE SCALE GENOMIC DNA]</scope>
    <source>
        <strain evidence="2 3">CCMP1005</strain>
    </source>
</reference>
<evidence type="ECO:0000256" key="1">
    <source>
        <dbReference type="SAM" id="MobiDB-lite"/>
    </source>
</evidence>
<dbReference type="Proteomes" id="UP000266841">
    <property type="component" value="Unassembled WGS sequence"/>
</dbReference>
<evidence type="ECO:0000313" key="2">
    <source>
        <dbReference type="EMBL" id="EJK60193.1"/>
    </source>
</evidence>
<accession>K0S2E5</accession>
<organism evidence="2 3">
    <name type="scientific">Thalassiosira oceanica</name>
    <name type="common">Marine diatom</name>
    <dbReference type="NCBI Taxonomy" id="159749"/>
    <lineage>
        <taxon>Eukaryota</taxon>
        <taxon>Sar</taxon>
        <taxon>Stramenopiles</taxon>
        <taxon>Ochrophyta</taxon>
        <taxon>Bacillariophyta</taxon>
        <taxon>Coscinodiscophyceae</taxon>
        <taxon>Thalassiosirophycidae</taxon>
        <taxon>Thalassiosirales</taxon>
        <taxon>Thalassiosiraceae</taxon>
        <taxon>Thalassiosira</taxon>
    </lineage>
</organism>
<feature type="compositionally biased region" description="Basic and acidic residues" evidence="1">
    <location>
        <begin position="156"/>
        <end position="169"/>
    </location>
</feature>
<keyword evidence="3" id="KW-1185">Reference proteome</keyword>
<feature type="region of interest" description="Disordered" evidence="1">
    <location>
        <begin position="133"/>
        <end position="182"/>
    </location>
</feature>